<dbReference type="GO" id="GO:0004419">
    <property type="term" value="F:hydroxymethylglutaryl-CoA lyase activity"/>
    <property type="evidence" value="ECO:0007669"/>
    <property type="project" value="TreeGrafter"/>
</dbReference>
<dbReference type="PANTHER" id="PTHR42738:SF7">
    <property type="entry name" value="HYDROXYMETHYLGLUTARYL-COA LYASE"/>
    <property type="match status" value="1"/>
</dbReference>
<dbReference type="GO" id="GO:0046951">
    <property type="term" value="P:ketone body biosynthetic process"/>
    <property type="evidence" value="ECO:0007669"/>
    <property type="project" value="TreeGrafter"/>
</dbReference>
<dbReference type="SUPFAM" id="SSF51569">
    <property type="entry name" value="Aldolase"/>
    <property type="match status" value="1"/>
</dbReference>
<dbReference type="InParanoid" id="A0A5C3NX87"/>
<dbReference type="EMBL" id="ML211648">
    <property type="protein sequence ID" value="TFK81147.1"/>
    <property type="molecule type" value="Genomic_DNA"/>
</dbReference>
<sequence>MPPSRFLLCIVTRDRHGYEFLLSVKGSPEQEVGKRVAGFPPVSKGSGTRVFPPYDGRYSGGAEVDAVAEGSPVLVPNLKGLEILLDLLSEQPASEVPYTDEIAVFTAATDAFAKANTNCTVAESLRRLEAVTKRATKEGLRFRGYVLRVVIDCPYSGKVDPVKVKEVTQVLLDMGCYP</sequence>
<dbReference type="AlphaFoldDB" id="A0A5C3NX87"/>
<dbReference type="Proteomes" id="UP000308197">
    <property type="component" value="Unassembled WGS sequence"/>
</dbReference>
<evidence type="ECO:0000313" key="4">
    <source>
        <dbReference type="Proteomes" id="UP000308197"/>
    </source>
</evidence>
<keyword evidence="1" id="KW-0479">Metal-binding</keyword>
<dbReference type="GO" id="GO:0006552">
    <property type="term" value="P:L-leucine catabolic process"/>
    <property type="evidence" value="ECO:0007669"/>
    <property type="project" value="TreeGrafter"/>
</dbReference>
<dbReference type="STRING" id="1314778.A0A5C3NX87"/>
<organism evidence="3 4">
    <name type="scientific">Polyporus arcularius HHB13444</name>
    <dbReference type="NCBI Taxonomy" id="1314778"/>
    <lineage>
        <taxon>Eukaryota</taxon>
        <taxon>Fungi</taxon>
        <taxon>Dikarya</taxon>
        <taxon>Basidiomycota</taxon>
        <taxon>Agaricomycotina</taxon>
        <taxon>Agaricomycetes</taxon>
        <taxon>Polyporales</taxon>
        <taxon>Polyporaceae</taxon>
        <taxon>Polyporus</taxon>
    </lineage>
</organism>
<keyword evidence="4" id="KW-1185">Reference proteome</keyword>
<accession>A0A5C3NX87</accession>
<dbReference type="GO" id="GO:0046872">
    <property type="term" value="F:metal ion binding"/>
    <property type="evidence" value="ECO:0007669"/>
    <property type="project" value="UniProtKB-KW"/>
</dbReference>
<gene>
    <name evidence="3" type="ORF">K466DRAFT_604737</name>
</gene>
<dbReference type="UniPathway" id="UPA00896">
    <property type="reaction ID" value="UER00863"/>
</dbReference>
<dbReference type="InterPro" id="IPR013785">
    <property type="entry name" value="Aldolase_TIM"/>
</dbReference>
<dbReference type="InterPro" id="IPR043594">
    <property type="entry name" value="HMGL"/>
</dbReference>
<dbReference type="PANTHER" id="PTHR42738">
    <property type="entry name" value="HYDROXYMETHYLGLUTARYL-COA LYASE"/>
    <property type="match status" value="1"/>
</dbReference>
<evidence type="ECO:0000256" key="1">
    <source>
        <dbReference type="ARBA" id="ARBA00022723"/>
    </source>
</evidence>
<keyword evidence="2" id="KW-0456">Lyase</keyword>
<evidence type="ECO:0000256" key="2">
    <source>
        <dbReference type="ARBA" id="ARBA00023239"/>
    </source>
</evidence>
<evidence type="ECO:0000313" key="3">
    <source>
        <dbReference type="EMBL" id="TFK81147.1"/>
    </source>
</evidence>
<protein>
    <submittedName>
        <fullName evidence="3">Uncharacterized protein</fullName>
    </submittedName>
</protein>
<reference evidence="3 4" key="1">
    <citation type="journal article" date="2019" name="Nat. Ecol. Evol.">
        <title>Megaphylogeny resolves global patterns of mushroom evolution.</title>
        <authorList>
            <person name="Varga T."/>
            <person name="Krizsan K."/>
            <person name="Foldi C."/>
            <person name="Dima B."/>
            <person name="Sanchez-Garcia M."/>
            <person name="Sanchez-Ramirez S."/>
            <person name="Szollosi G.J."/>
            <person name="Szarkandi J.G."/>
            <person name="Papp V."/>
            <person name="Albert L."/>
            <person name="Andreopoulos W."/>
            <person name="Angelini C."/>
            <person name="Antonin V."/>
            <person name="Barry K.W."/>
            <person name="Bougher N.L."/>
            <person name="Buchanan P."/>
            <person name="Buyck B."/>
            <person name="Bense V."/>
            <person name="Catcheside P."/>
            <person name="Chovatia M."/>
            <person name="Cooper J."/>
            <person name="Damon W."/>
            <person name="Desjardin D."/>
            <person name="Finy P."/>
            <person name="Geml J."/>
            <person name="Haridas S."/>
            <person name="Hughes K."/>
            <person name="Justo A."/>
            <person name="Karasinski D."/>
            <person name="Kautmanova I."/>
            <person name="Kiss B."/>
            <person name="Kocsube S."/>
            <person name="Kotiranta H."/>
            <person name="LaButti K.M."/>
            <person name="Lechner B.E."/>
            <person name="Liimatainen K."/>
            <person name="Lipzen A."/>
            <person name="Lukacs Z."/>
            <person name="Mihaltcheva S."/>
            <person name="Morgado L.N."/>
            <person name="Niskanen T."/>
            <person name="Noordeloos M.E."/>
            <person name="Ohm R.A."/>
            <person name="Ortiz-Santana B."/>
            <person name="Ovrebo C."/>
            <person name="Racz N."/>
            <person name="Riley R."/>
            <person name="Savchenko A."/>
            <person name="Shiryaev A."/>
            <person name="Soop K."/>
            <person name="Spirin V."/>
            <person name="Szebenyi C."/>
            <person name="Tomsovsky M."/>
            <person name="Tulloss R.E."/>
            <person name="Uehling J."/>
            <person name="Grigoriev I.V."/>
            <person name="Vagvolgyi C."/>
            <person name="Papp T."/>
            <person name="Martin F.M."/>
            <person name="Miettinen O."/>
            <person name="Hibbett D.S."/>
            <person name="Nagy L.G."/>
        </authorList>
    </citation>
    <scope>NUCLEOTIDE SEQUENCE [LARGE SCALE GENOMIC DNA]</scope>
    <source>
        <strain evidence="3 4">HHB13444</strain>
    </source>
</reference>
<proteinExistence type="predicted"/>
<name>A0A5C3NX87_9APHY</name>
<dbReference type="Gene3D" id="3.20.20.70">
    <property type="entry name" value="Aldolase class I"/>
    <property type="match status" value="1"/>
</dbReference>